<dbReference type="KEGG" id="pbm:CL52_01565"/>
<dbReference type="Proteomes" id="UP000182276">
    <property type="component" value="Unassembled WGS sequence"/>
</dbReference>
<gene>
    <name evidence="1" type="ORF">CL52_01565</name>
    <name evidence="2" type="ORF">SAMN05660875_101322</name>
</gene>
<keyword evidence="4" id="KW-1185">Reference proteome</keyword>
<dbReference type="EMBL" id="CP007511">
    <property type="protein sequence ID" value="AJE13795.1"/>
    <property type="molecule type" value="Genomic_DNA"/>
</dbReference>
<sequence length="146" mass="16931">MRPLTIDMHRLEYALDHRDTSEHYLDLETGQILAVLPGQPTPGAEEKYDVQDDRHLHIEPLELAQHLAMREAFLFTQHDPHAHAVLASALGGRKPLRTFDFKLEDFPAVRQAWLRYQEVQLREYATTWLRENGLEPAHTASFPAER</sequence>
<name>A0A8D4C120_9GAMM</name>
<protein>
    <submittedName>
        <fullName evidence="1">Uncharacterized protein</fullName>
    </submittedName>
</protein>
<evidence type="ECO:0000313" key="2">
    <source>
        <dbReference type="EMBL" id="SDL96634.1"/>
    </source>
</evidence>
<evidence type="ECO:0000313" key="1">
    <source>
        <dbReference type="EMBL" id="AJE13795.1"/>
    </source>
</evidence>
<proteinExistence type="predicted"/>
<dbReference type="Proteomes" id="UP000031271">
    <property type="component" value="Chromosome"/>
</dbReference>
<evidence type="ECO:0000313" key="4">
    <source>
        <dbReference type="Proteomes" id="UP000182276"/>
    </source>
</evidence>
<dbReference type="InterPro" id="IPR005361">
    <property type="entry name" value="UPF0158"/>
</dbReference>
<accession>A0A8D4C120</accession>
<dbReference type="RefSeq" id="WP_043217998.1">
    <property type="nucleotide sequence ID" value="NZ_CP007511.1"/>
</dbReference>
<reference evidence="3" key="1">
    <citation type="submission" date="2014-03" db="EMBL/GenBank/DDBJ databases">
        <title>Complete genome of Pseudomonas balearica DSM 6083T, a sewage water isolate from an enrichment with 2-methylnaphthalene.</title>
        <authorList>
            <person name="Salva-Serra F."/>
            <person name="Jaen-Luchoro D."/>
            <person name="Busquets A."/>
            <person name="Pena A."/>
            <person name="Gomila M."/>
            <person name="Bosch R."/>
            <person name="Nogales B."/>
            <person name="Garcia-Valdes E."/>
            <person name="Lalucat J."/>
            <person name="Bennasar A."/>
        </authorList>
    </citation>
    <scope>NUCLEOTIDE SEQUENCE [LARGE SCALE GENOMIC DNA]</scope>
    <source>
        <strain evidence="3">DSM 6083</strain>
    </source>
</reference>
<evidence type="ECO:0000313" key="3">
    <source>
        <dbReference type="Proteomes" id="UP000031271"/>
    </source>
</evidence>
<dbReference type="GeneID" id="77258614"/>
<dbReference type="AlphaFoldDB" id="A0A8D4C120"/>
<dbReference type="EMBL" id="FNHO01000001">
    <property type="protein sequence ID" value="SDL96634.1"/>
    <property type="molecule type" value="Genomic_DNA"/>
</dbReference>
<organism evidence="1 3">
    <name type="scientific">Stutzerimonas balearica DSM 6083</name>
    <dbReference type="NCBI Taxonomy" id="1123016"/>
    <lineage>
        <taxon>Bacteria</taxon>
        <taxon>Pseudomonadati</taxon>
        <taxon>Pseudomonadota</taxon>
        <taxon>Gammaproteobacteria</taxon>
        <taxon>Pseudomonadales</taxon>
        <taxon>Pseudomonadaceae</taxon>
        <taxon>Stutzerimonas</taxon>
    </lineage>
</organism>
<reference evidence="1 3" key="3">
    <citation type="journal article" name="Genome Announc.">
        <title>Complete Genome Sequence of Pseudomonas balearica DSM 6083T.</title>
        <authorList>
            <person name="Bennasar-Figueras A."/>
            <person name="Salva-Serra F."/>
            <person name="Jaen-Luchoro D."/>
            <person name="Segui C."/>
            <person name="Aliaga F."/>
            <person name="Busquets A."/>
            <person name="Gomila M."/>
            <person name="Moore E.R."/>
            <person name="Lalucat J."/>
        </authorList>
    </citation>
    <scope>NUCLEOTIDE SEQUENCE [LARGE SCALE GENOMIC DNA]</scope>
    <source>
        <strain evidence="3">DSM 6083</strain>
        <strain evidence="1">DSM6083</strain>
    </source>
</reference>
<reference evidence="2 4" key="2">
    <citation type="submission" date="2016-10" db="EMBL/GenBank/DDBJ databases">
        <authorList>
            <person name="Varghese N."/>
            <person name="Submissions S."/>
        </authorList>
    </citation>
    <scope>NUCLEOTIDE SEQUENCE [LARGE SCALE GENOMIC DNA]</scope>
    <source>
        <strain evidence="2 4">DSM 6083</strain>
    </source>
</reference>
<dbReference type="Pfam" id="PF03682">
    <property type="entry name" value="UPF0158"/>
    <property type="match status" value="1"/>
</dbReference>